<gene>
    <name evidence="1" type="ORF">Pla110_20730</name>
</gene>
<organism evidence="1 2">
    <name type="scientific">Polystyrenella longa</name>
    <dbReference type="NCBI Taxonomy" id="2528007"/>
    <lineage>
        <taxon>Bacteria</taxon>
        <taxon>Pseudomonadati</taxon>
        <taxon>Planctomycetota</taxon>
        <taxon>Planctomycetia</taxon>
        <taxon>Planctomycetales</taxon>
        <taxon>Planctomycetaceae</taxon>
        <taxon>Polystyrenella</taxon>
    </lineage>
</organism>
<evidence type="ECO:0000313" key="2">
    <source>
        <dbReference type="Proteomes" id="UP000317178"/>
    </source>
</evidence>
<dbReference type="AlphaFoldDB" id="A0A518CM90"/>
<accession>A0A518CM90</accession>
<proteinExistence type="predicted"/>
<reference evidence="1 2" key="1">
    <citation type="submission" date="2019-02" db="EMBL/GenBank/DDBJ databases">
        <title>Deep-cultivation of Planctomycetes and their phenomic and genomic characterization uncovers novel biology.</title>
        <authorList>
            <person name="Wiegand S."/>
            <person name="Jogler M."/>
            <person name="Boedeker C."/>
            <person name="Pinto D."/>
            <person name="Vollmers J."/>
            <person name="Rivas-Marin E."/>
            <person name="Kohn T."/>
            <person name="Peeters S.H."/>
            <person name="Heuer A."/>
            <person name="Rast P."/>
            <person name="Oberbeckmann S."/>
            <person name="Bunk B."/>
            <person name="Jeske O."/>
            <person name="Meyerdierks A."/>
            <person name="Storesund J.E."/>
            <person name="Kallscheuer N."/>
            <person name="Luecker S."/>
            <person name="Lage O.M."/>
            <person name="Pohl T."/>
            <person name="Merkel B.J."/>
            <person name="Hornburger P."/>
            <person name="Mueller R.-W."/>
            <person name="Bruemmer F."/>
            <person name="Labrenz M."/>
            <person name="Spormann A.M."/>
            <person name="Op den Camp H."/>
            <person name="Overmann J."/>
            <person name="Amann R."/>
            <person name="Jetten M.S.M."/>
            <person name="Mascher T."/>
            <person name="Medema M.H."/>
            <person name="Devos D.P."/>
            <person name="Kaster A.-K."/>
            <person name="Ovreas L."/>
            <person name="Rohde M."/>
            <person name="Galperin M.Y."/>
            <person name="Jogler C."/>
        </authorList>
    </citation>
    <scope>NUCLEOTIDE SEQUENCE [LARGE SCALE GENOMIC DNA]</scope>
    <source>
        <strain evidence="1 2">Pla110</strain>
    </source>
</reference>
<sequence>MSKKDKVIVEARMSPGYYDYPEEKFWCYQLKECNGQKFVETFSLAEDEIIIKSDLHDSMPFDVSRFEFFTILPNNIEIPCSSQETRILSVLYEGHKCTCQVYGLNEMKLAGVSLGVFEEVWSIVEERVNLLKDRIKN</sequence>
<dbReference type="EMBL" id="CP036281">
    <property type="protein sequence ID" value="QDU80346.1"/>
    <property type="molecule type" value="Genomic_DNA"/>
</dbReference>
<protein>
    <submittedName>
        <fullName evidence="1">Uncharacterized protein</fullName>
    </submittedName>
</protein>
<evidence type="ECO:0000313" key="1">
    <source>
        <dbReference type="EMBL" id="QDU80346.1"/>
    </source>
</evidence>
<dbReference type="Proteomes" id="UP000317178">
    <property type="component" value="Chromosome"/>
</dbReference>
<name>A0A518CM90_9PLAN</name>
<dbReference type="RefSeq" id="WP_144995636.1">
    <property type="nucleotide sequence ID" value="NZ_CP036281.1"/>
</dbReference>
<keyword evidence="2" id="KW-1185">Reference proteome</keyword>
<dbReference type="KEGG" id="plon:Pla110_20730"/>